<accession>A0A2T6ZMI4</accession>
<comment type="caution">
    <text evidence="1">The sequence shown here is derived from an EMBL/GenBank/DDBJ whole genome shotgun (WGS) entry which is preliminary data.</text>
</comment>
<gene>
    <name evidence="1" type="ORF">B9Z19DRAFT_1066441</name>
</gene>
<name>A0A2T6ZMI4_TUBBO</name>
<evidence type="ECO:0000313" key="2">
    <source>
        <dbReference type="Proteomes" id="UP000244722"/>
    </source>
</evidence>
<dbReference type="OrthoDB" id="5397947at2759"/>
<sequence length="306" mass="36481">MSDENYIPSRLNDEPTQYRDLDYNLRPTDPGIERMLEDFEKSEIEEWKFNMAQFYNVCESQWRDPHYEVDIHEVGFSKATMMPFTIEEFQKRLSDEALLDELRLDEALLDDLERYEEEEKKFWMMRGVAQMYGMWDEEYWQTWWPGPWLESTCRLGHEEIEVNSPLQAERWWEQLRKRDEHGTPSVTFWRGLPGRPNRCTESWKHIHEVPSIFKATECPGPEDDGLASLGSECGQNSVYHELPEEDLDWVKLDKEHIALPLPPSPIVETYYLEIPKIPEPESEQDEAWTLIVSSERERPYSRRIVA</sequence>
<protein>
    <submittedName>
        <fullName evidence="1">Uncharacterized protein</fullName>
    </submittedName>
</protein>
<keyword evidence="2" id="KW-1185">Reference proteome</keyword>
<proteinExistence type="predicted"/>
<dbReference type="Proteomes" id="UP000244722">
    <property type="component" value="Unassembled WGS sequence"/>
</dbReference>
<organism evidence="1 2">
    <name type="scientific">Tuber borchii</name>
    <name type="common">White truffle</name>
    <dbReference type="NCBI Taxonomy" id="42251"/>
    <lineage>
        <taxon>Eukaryota</taxon>
        <taxon>Fungi</taxon>
        <taxon>Dikarya</taxon>
        <taxon>Ascomycota</taxon>
        <taxon>Pezizomycotina</taxon>
        <taxon>Pezizomycetes</taxon>
        <taxon>Pezizales</taxon>
        <taxon>Tuberaceae</taxon>
        <taxon>Tuber</taxon>
    </lineage>
</organism>
<dbReference type="EMBL" id="NESQ01000180">
    <property type="protein sequence ID" value="PUU76656.1"/>
    <property type="molecule type" value="Genomic_DNA"/>
</dbReference>
<dbReference type="AlphaFoldDB" id="A0A2T6ZMI4"/>
<reference evidence="1 2" key="1">
    <citation type="submission" date="2017-04" db="EMBL/GenBank/DDBJ databases">
        <title>Draft genome sequence of Tuber borchii Vittad., a whitish edible truffle.</title>
        <authorList>
            <consortium name="DOE Joint Genome Institute"/>
            <person name="Murat C."/>
            <person name="Kuo A."/>
            <person name="Barry K.W."/>
            <person name="Clum A."/>
            <person name="Dockter R.B."/>
            <person name="Fauchery L."/>
            <person name="Iotti M."/>
            <person name="Kohler A."/>
            <person name="Labutti K."/>
            <person name="Lindquist E.A."/>
            <person name="Lipzen A."/>
            <person name="Ohm R.A."/>
            <person name="Wang M."/>
            <person name="Grigoriev I.V."/>
            <person name="Zambonelli A."/>
            <person name="Martin F.M."/>
        </authorList>
    </citation>
    <scope>NUCLEOTIDE SEQUENCE [LARGE SCALE GENOMIC DNA]</scope>
    <source>
        <strain evidence="1 2">Tbo3840</strain>
    </source>
</reference>
<evidence type="ECO:0000313" key="1">
    <source>
        <dbReference type="EMBL" id="PUU76656.1"/>
    </source>
</evidence>